<evidence type="ECO:0000313" key="3">
    <source>
        <dbReference type="Proteomes" id="UP001174909"/>
    </source>
</evidence>
<dbReference type="PANTHER" id="PTHR36867">
    <property type="entry name" value="MCG131172, ISOFORM CRA_A"/>
    <property type="match status" value="1"/>
</dbReference>
<evidence type="ECO:0000256" key="1">
    <source>
        <dbReference type="SAM" id="MobiDB-lite"/>
    </source>
</evidence>
<keyword evidence="3" id="KW-1185">Reference proteome</keyword>
<sequence>TNSKHLAPLFPRASRASEHILGCCGGAASCKMAECMEEFDEATPLRESYCSRLTHHEYEEQADSCTEQALRELMEQLDTQPELYRSVLRKRRREQKEEAGLMSYLKVKFWSMVGSEDASCSVSDLECQEEASKLKSNIMKAHSYSQESKGRRYSQRLAEKRRSVSSTPARRGKMRTKIVPPPPSSPTTSNSCQYCNHIYPCPFCKSSLNHTHTVSTNAEESFAQPSKLPSKVNTTFVFINFIYII</sequence>
<dbReference type="Proteomes" id="UP001174909">
    <property type="component" value="Unassembled WGS sequence"/>
</dbReference>
<dbReference type="AlphaFoldDB" id="A0AA35WIY4"/>
<protein>
    <submittedName>
        <fullName evidence="2">Uncharacterized protein</fullName>
    </submittedName>
</protein>
<feature type="non-terminal residue" evidence="2">
    <location>
        <position position="245"/>
    </location>
</feature>
<reference evidence="2" key="1">
    <citation type="submission" date="2023-03" db="EMBL/GenBank/DDBJ databases">
        <authorList>
            <person name="Steffen K."/>
            <person name="Cardenas P."/>
        </authorList>
    </citation>
    <scope>NUCLEOTIDE SEQUENCE</scope>
</reference>
<comment type="caution">
    <text evidence="2">The sequence shown here is derived from an EMBL/GenBank/DDBJ whole genome shotgun (WGS) entry which is preliminary data.</text>
</comment>
<dbReference type="PANTHER" id="PTHR36867:SF1">
    <property type="entry name" value="RIKEN CDNA 2610318N02 GENE"/>
    <property type="match status" value="1"/>
</dbReference>
<feature type="region of interest" description="Disordered" evidence="1">
    <location>
        <begin position="141"/>
        <end position="187"/>
    </location>
</feature>
<accession>A0AA35WIY4</accession>
<gene>
    <name evidence="2" type="ORF">GBAR_LOCUS13577</name>
</gene>
<dbReference type="EMBL" id="CASHTH010002001">
    <property type="protein sequence ID" value="CAI8023183.1"/>
    <property type="molecule type" value="Genomic_DNA"/>
</dbReference>
<evidence type="ECO:0000313" key="2">
    <source>
        <dbReference type="EMBL" id="CAI8023183.1"/>
    </source>
</evidence>
<name>A0AA35WIY4_GEOBA</name>
<organism evidence="2 3">
    <name type="scientific">Geodia barretti</name>
    <name type="common">Barrett's horny sponge</name>
    <dbReference type="NCBI Taxonomy" id="519541"/>
    <lineage>
        <taxon>Eukaryota</taxon>
        <taxon>Metazoa</taxon>
        <taxon>Porifera</taxon>
        <taxon>Demospongiae</taxon>
        <taxon>Heteroscleromorpha</taxon>
        <taxon>Tetractinellida</taxon>
        <taxon>Astrophorina</taxon>
        <taxon>Geodiidae</taxon>
        <taxon>Geodia</taxon>
    </lineage>
</organism>
<proteinExistence type="predicted"/>